<dbReference type="PANTHER" id="PTHR43385:SF1">
    <property type="entry name" value="RIBOFLAVIN TRANSPORTER RIBJ"/>
    <property type="match status" value="1"/>
</dbReference>
<feature type="transmembrane region" description="Helical" evidence="6">
    <location>
        <begin position="93"/>
        <end position="111"/>
    </location>
</feature>
<evidence type="ECO:0000313" key="9">
    <source>
        <dbReference type="Proteomes" id="UP000525652"/>
    </source>
</evidence>
<protein>
    <submittedName>
        <fullName evidence="8">MFS transporter</fullName>
    </submittedName>
</protein>
<dbReference type="Proteomes" id="UP000525652">
    <property type="component" value="Unassembled WGS sequence"/>
</dbReference>
<dbReference type="InterPro" id="IPR052983">
    <property type="entry name" value="MFS_Riboflavin_Transporter"/>
</dbReference>
<dbReference type="AlphaFoldDB" id="A0A7X1AZT6"/>
<dbReference type="PANTHER" id="PTHR43385">
    <property type="entry name" value="RIBOFLAVIN TRANSPORTER RIBJ"/>
    <property type="match status" value="1"/>
</dbReference>
<feature type="transmembrane region" description="Helical" evidence="6">
    <location>
        <begin position="267"/>
        <end position="289"/>
    </location>
</feature>
<proteinExistence type="predicted"/>
<evidence type="ECO:0000256" key="2">
    <source>
        <dbReference type="ARBA" id="ARBA00022448"/>
    </source>
</evidence>
<keyword evidence="3 6" id="KW-0812">Transmembrane</keyword>
<dbReference type="PROSITE" id="PS50850">
    <property type="entry name" value="MFS"/>
    <property type="match status" value="1"/>
</dbReference>
<feature type="transmembrane region" description="Helical" evidence="6">
    <location>
        <begin position="203"/>
        <end position="223"/>
    </location>
</feature>
<gene>
    <name evidence="8" type="ORF">H5P30_13600</name>
</gene>
<feature type="transmembrane region" description="Helical" evidence="6">
    <location>
        <begin position="393"/>
        <end position="413"/>
    </location>
</feature>
<evidence type="ECO:0000256" key="4">
    <source>
        <dbReference type="ARBA" id="ARBA00022989"/>
    </source>
</evidence>
<keyword evidence="4 6" id="KW-1133">Transmembrane helix</keyword>
<feature type="transmembrane region" description="Helical" evidence="6">
    <location>
        <begin position="170"/>
        <end position="191"/>
    </location>
</feature>
<feature type="transmembrane region" description="Helical" evidence="6">
    <location>
        <begin position="356"/>
        <end position="381"/>
    </location>
</feature>
<organism evidence="8 9">
    <name type="scientific">Puniceicoccus vermicola</name>
    <dbReference type="NCBI Taxonomy" id="388746"/>
    <lineage>
        <taxon>Bacteria</taxon>
        <taxon>Pseudomonadati</taxon>
        <taxon>Verrucomicrobiota</taxon>
        <taxon>Opitutia</taxon>
        <taxon>Puniceicoccales</taxon>
        <taxon>Puniceicoccaceae</taxon>
        <taxon>Puniceicoccus</taxon>
    </lineage>
</organism>
<dbReference type="Pfam" id="PF07690">
    <property type="entry name" value="MFS_1"/>
    <property type="match status" value="1"/>
</dbReference>
<keyword evidence="9" id="KW-1185">Reference proteome</keyword>
<feature type="transmembrane region" description="Helical" evidence="6">
    <location>
        <begin position="23"/>
        <end position="43"/>
    </location>
</feature>
<evidence type="ECO:0000259" key="7">
    <source>
        <dbReference type="PROSITE" id="PS50850"/>
    </source>
</evidence>
<dbReference type="InterPro" id="IPR036259">
    <property type="entry name" value="MFS_trans_sf"/>
</dbReference>
<dbReference type="RefSeq" id="WP_185693480.1">
    <property type="nucleotide sequence ID" value="NZ_JACHVA010000102.1"/>
</dbReference>
<comment type="caution">
    <text evidence="8">The sequence shown here is derived from an EMBL/GenBank/DDBJ whole genome shotgun (WGS) entry which is preliminary data.</text>
</comment>
<sequence>MKRSNHSGIFSPHFPFSPARPRVFYGWVIAAVGTIGIICSIPGQTMGVSVFTDHLIESLRISRTSISTAYLIGTIASGLLVTPMGRSLDRNGIRKGAVAAGFGMFLALTLLSQVDRIAAFFAFGSQGSWNLVARFIAVTIGFFLLRFFGQGLMTLASRNMIAKWFDLFRGRVSAVSGIIVSFGFSSAPLALNSLINCAGWRGAWLLLSLLSGAFFILLAWLFFRDNPEECGLKMDGGRTVKPGARVNRDNQVVRSFTKREVMRTYSFWVYNIGLSFQAFFITGFTFNLLSVAEDLNIPEAHILRVFLPASVLTVFVSLFIGWLIDRTRIKYSFLTFCFGLGLFPASLYFASGAFALGGFMVGLAICGGSFAPVMGTVWARFYGREALGAISGFNMASMVIASALGPIVFSLSYDYLGSYHAAIGLGFIAPIIFFIAGIFADNPQLKLQQAEEGMGNV</sequence>
<name>A0A7X1AZT6_9BACT</name>
<dbReference type="InterPro" id="IPR020846">
    <property type="entry name" value="MFS_dom"/>
</dbReference>
<feature type="domain" description="Major facilitator superfamily (MFS) profile" evidence="7">
    <location>
        <begin position="28"/>
        <end position="444"/>
    </location>
</feature>
<feature type="transmembrane region" description="Helical" evidence="6">
    <location>
        <begin position="131"/>
        <end position="149"/>
    </location>
</feature>
<evidence type="ECO:0000256" key="6">
    <source>
        <dbReference type="SAM" id="Phobius"/>
    </source>
</evidence>
<evidence type="ECO:0000313" key="8">
    <source>
        <dbReference type="EMBL" id="MBC2602814.1"/>
    </source>
</evidence>
<dbReference type="InterPro" id="IPR011701">
    <property type="entry name" value="MFS"/>
</dbReference>
<dbReference type="SUPFAM" id="SSF103473">
    <property type="entry name" value="MFS general substrate transporter"/>
    <property type="match status" value="1"/>
</dbReference>
<evidence type="ECO:0000256" key="3">
    <source>
        <dbReference type="ARBA" id="ARBA00022692"/>
    </source>
</evidence>
<reference evidence="8 9" key="1">
    <citation type="submission" date="2020-07" db="EMBL/GenBank/DDBJ databases">
        <authorList>
            <person name="Feng X."/>
        </authorList>
    </citation>
    <scope>NUCLEOTIDE SEQUENCE [LARGE SCALE GENOMIC DNA]</scope>
    <source>
        <strain evidence="8 9">JCM14086</strain>
    </source>
</reference>
<keyword evidence="5 6" id="KW-0472">Membrane</keyword>
<feature type="transmembrane region" description="Helical" evidence="6">
    <location>
        <begin position="63"/>
        <end position="81"/>
    </location>
</feature>
<feature type="transmembrane region" description="Helical" evidence="6">
    <location>
        <begin position="331"/>
        <end position="350"/>
    </location>
</feature>
<evidence type="ECO:0000256" key="1">
    <source>
        <dbReference type="ARBA" id="ARBA00004141"/>
    </source>
</evidence>
<dbReference type="GO" id="GO:0022857">
    <property type="term" value="F:transmembrane transporter activity"/>
    <property type="evidence" value="ECO:0007669"/>
    <property type="project" value="InterPro"/>
</dbReference>
<dbReference type="EMBL" id="JACHVA010000102">
    <property type="protein sequence ID" value="MBC2602814.1"/>
    <property type="molecule type" value="Genomic_DNA"/>
</dbReference>
<evidence type="ECO:0000256" key="5">
    <source>
        <dbReference type="ARBA" id="ARBA00023136"/>
    </source>
</evidence>
<feature type="transmembrane region" description="Helical" evidence="6">
    <location>
        <begin position="301"/>
        <end position="324"/>
    </location>
</feature>
<accession>A0A7X1AZT6</accession>
<feature type="transmembrane region" description="Helical" evidence="6">
    <location>
        <begin position="419"/>
        <end position="440"/>
    </location>
</feature>
<comment type="subcellular location">
    <subcellularLocation>
        <location evidence="1">Membrane</location>
        <topology evidence="1">Multi-pass membrane protein</topology>
    </subcellularLocation>
</comment>
<keyword evidence="2" id="KW-0813">Transport</keyword>
<dbReference type="GO" id="GO:0016020">
    <property type="term" value="C:membrane"/>
    <property type="evidence" value="ECO:0007669"/>
    <property type="project" value="UniProtKB-SubCell"/>
</dbReference>
<dbReference type="Gene3D" id="1.20.1250.20">
    <property type="entry name" value="MFS general substrate transporter like domains"/>
    <property type="match status" value="2"/>
</dbReference>